<name>A0AA97HSR3_9FLAO</name>
<dbReference type="InterPro" id="IPR016024">
    <property type="entry name" value="ARM-type_fold"/>
</dbReference>
<keyword evidence="3" id="KW-1185">Reference proteome</keyword>
<dbReference type="EMBL" id="CP136521">
    <property type="protein sequence ID" value="WOD44748.1"/>
    <property type="molecule type" value="Genomic_DNA"/>
</dbReference>
<dbReference type="RefSeq" id="WP_316984409.1">
    <property type="nucleotide sequence ID" value="NZ_CP136521.1"/>
</dbReference>
<protein>
    <recommendedName>
        <fullName evidence="4">HEAT repeat domain-containing protein</fullName>
    </recommendedName>
</protein>
<proteinExistence type="predicted"/>
<evidence type="ECO:0000313" key="3">
    <source>
        <dbReference type="Proteomes" id="UP001302486"/>
    </source>
</evidence>
<keyword evidence="1" id="KW-0812">Transmembrane</keyword>
<evidence type="ECO:0000256" key="1">
    <source>
        <dbReference type="SAM" id="Phobius"/>
    </source>
</evidence>
<organism evidence="2 3">
    <name type="scientific">Hwangdonia lutea</name>
    <dbReference type="NCBI Taxonomy" id="3075823"/>
    <lineage>
        <taxon>Bacteria</taxon>
        <taxon>Pseudomonadati</taxon>
        <taxon>Bacteroidota</taxon>
        <taxon>Flavobacteriia</taxon>
        <taxon>Flavobacteriales</taxon>
        <taxon>Flavobacteriaceae</taxon>
        <taxon>Hwangdonia</taxon>
    </lineage>
</organism>
<gene>
    <name evidence="2" type="ORF">RNZ46_05665</name>
</gene>
<feature type="transmembrane region" description="Helical" evidence="1">
    <location>
        <begin position="20"/>
        <end position="39"/>
    </location>
</feature>
<evidence type="ECO:0000313" key="2">
    <source>
        <dbReference type="EMBL" id="WOD44748.1"/>
    </source>
</evidence>
<dbReference type="KEGG" id="hws:RNZ46_05665"/>
<dbReference type="AlphaFoldDB" id="A0AA97HSR3"/>
<evidence type="ECO:0008006" key="4">
    <source>
        <dbReference type="Google" id="ProtNLM"/>
    </source>
</evidence>
<dbReference type="Proteomes" id="UP001302486">
    <property type="component" value="Chromosome"/>
</dbReference>
<reference evidence="3" key="1">
    <citation type="submission" date="2024-06" db="EMBL/GenBank/DDBJ databases">
        <title>Hwangdonia haimaensis gen. nov., sp. nov., a member of the family Flavobacteriaceae isolated from the haima cold seep.</title>
        <authorList>
            <person name="Li J."/>
        </authorList>
    </citation>
    <scope>NUCLEOTIDE SEQUENCE [LARGE SCALE GENOMIC DNA]</scope>
    <source>
        <strain evidence="3">SCSIO 19198</strain>
    </source>
</reference>
<keyword evidence="1" id="KW-0472">Membrane</keyword>
<sequence length="367" mass="42979">MDSINYIFNYIDDFPLLVKSTLWFSGILALVILILILYLRLIRLHLRIKDNEIKTLKSEYETLLVEYLYSGNSTEDLTENQLSIISRLKTEVTIKSRRKIIVLILYKLMSEVSGEMSEAAKTFYFKTGLFEFALNGLKSKKWHIISKAIGELRRFQVVEVQNQIKPLITHPVREVRKEAHLYFVSLFQFDGLMFLNHIKTPLTEWDQLQILGILQRFDKQDICDIKPWLKSSNPTVVLFALKLAKVYNQFEVNDVLIDLLSHENQDIRIYTIEVLTSLYGIEAKEVLKANFNELSIEEQLCFFEMLEKLVVPTDEPFIEKHLFHKDFEIQLLALKILKSINLDKFLGLKELATNKEKSNMYKFVNNG</sequence>
<accession>A0AA97HSR3</accession>
<dbReference type="SUPFAM" id="SSF48371">
    <property type="entry name" value="ARM repeat"/>
    <property type="match status" value="1"/>
</dbReference>
<keyword evidence="1" id="KW-1133">Transmembrane helix</keyword>